<evidence type="ECO:0000256" key="9">
    <source>
        <dbReference type="ARBA" id="ARBA00023136"/>
    </source>
</evidence>
<evidence type="ECO:0000256" key="5">
    <source>
        <dbReference type="ARBA" id="ARBA00022630"/>
    </source>
</evidence>
<comment type="subunit">
    <text evidence="11">Monomer.</text>
</comment>
<evidence type="ECO:0000256" key="3">
    <source>
        <dbReference type="ARBA" id="ARBA00005161"/>
    </source>
</evidence>
<dbReference type="InterPro" id="IPR005720">
    <property type="entry name" value="Dihydroorotate_DH_cat"/>
</dbReference>
<proteinExistence type="inferred from homology"/>
<feature type="domain" description="Dihydroorotate dehydrogenase catalytic" evidence="12">
    <location>
        <begin position="47"/>
        <end position="340"/>
    </location>
</feature>
<comment type="subcellular location">
    <subcellularLocation>
        <location evidence="11">Cell membrane</location>
        <topology evidence="11">Peripheral membrane protein</topology>
    </subcellularLocation>
    <subcellularLocation>
        <location evidence="2">Membrane</location>
    </subcellularLocation>
</comment>
<feature type="binding site" evidence="11">
    <location>
        <begin position="64"/>
        <end position="68"/>
    </location>
    <ligand>
        <name>FMN</name>
        <dbReference type="ChEBI" id="CHEBI:58210"/>
    </ligand>
</feature>
<evidence type="ECO:0000313" key="14">
    <source>
        <dbReference type="Proteomes" id="UP000672602"/>
    </source>
</evidence>
<evidence type="ECO:0000256" key="6">
    <source>
        <dbReference type="ARBA" id="ARBA00022643"/>
    </source>
</evidence>
<gene>
    <name evidence="11" type="primary">pyrD</name>
    <name evidence="13" type="ORF">KAJ83_04675</name>
</gene>
<comment type="cofactor">
    <cofactor evidence="11">
        <name>FMN</name>
        <dbReference type="ChEBI" id="CHEBI:58210"/>
    </cofactor>
    <text evidence="11">Binds 1 FMN per subunit.</text>
</comment>
<sequence length="344" mass="36424">MTIANCLAPLALPVLRRFDAETAHGLTIKALKAGLGPTARADRHPSLAVEAFGLRFPNPVGLSAGFDKNAEVPGPMLRAGFGFVEIGTVTPRPQPGNPRPRIFRLPADRAVINRLGFNNEGAEAARRRLDIFRAEGPAGLLGVNLGKNKDSEDAAADYRIGAETLAEFADYLVINVSSPNTPGLRALQSIHELSRLVEAVRDARDRVVTGRPAPAILVKIAPDLETADEEAIARFASEGGCDGLIISNTTINRPDDLRETRLAKETGGLSGRPLFAPSTERLARMARLTQGRVPLVGVGGIGGPADARAKLEAGATLVQLYSALVYEGPGLVPRILDGLAGYRT</sequence>
<evidence type="ECO:0000256" key="1">
    <source>
        <dbReference type="ARBA" id="ARBA00003125"/>
    </source>
</evidence>
<dbReference type="NCBIfam" id="NF003652">
    <property type="entry name" value="PRK05286.2-5"/>
    <property type="match status" value="1"/>
</dbReference>
<dbReference type="Proteomes" id="UP000672602">
    <property type="component" value="Unassembled WGS sequence"/>
</dbReference>
<dbReference type="GO" id="GO:0006207">
    <property type="term" value="P:'de novo' pyrimidine nucleobase biosynthetic process"/>
    <property type="evidence" value="ECO:0007669"/>
    <property type="project" value="UniProtKB-UniRule"/>
</dbReference>
<feature type="binding site" evidence="11">
    <location>
        <begin position="113"/>
        <end position="117"/>
    </location>
    <ligand>
        <name>substrate</name>
    </ligand>
</feature>
<keyword evidence="6 11" id="KW-0288">FMN</keyword>
<evidence type="ECO:0000256" key="4">
    <source>
        <dbReference type="ARBA" id="ARBA00005359"/>
    </source>
</evidence>
<dbReference type="GO" id="GO:0106430">
    <property type="term" value="F:dihydroorotate dehydrogenase (quinone) activity"/>
    <property type="evidence" value="ECO:0007669"/>
    <property type="project" value="UniProtKB-EC"/>
</dbReference>
<dbReference type="Gene3D" id="3.20.20.70">
    <property type="entry name" value="Aldolase class I"/>
    <property type="match status" value="1"/>
</dbReference>
<feature type="binding site" evidence="11">
    <location>
        <position position="144"/>
    </location>
    <ligand>
        <name>FMN</name>
        <dbReference type="ChEBI" id="CHEBI:58210"/>
    </ligand>
</feature>
<comment type="similarity">
    <text evidence="4 11">Belongs to the dihydroorotate dehydrogenase family. Type 2 subfamily.</text>
</comment>
<keyword evidence="8 11" id="KW-0560">Oxidoreductase</keyword>
<feature type="binding site" evidence="11">
    <location>
        <position position="180"/>
    </location>
    <ligand>
        <name>substrate</name>
    </ligand>
</feature>
<dbReference type="GO" id="GO:0044205">
    <property type="term" value="P:'de novo' UMP biosynthetic process"/>
    <property type="evidence" value="ECO:0007669"/>
    <property type="project" value="UniProtKB-UniRule"/>
</dbReference>
<dbReference type="GO" id="GO:0005737">
    <property type="term" value="C:cytoplasm"/>
    <property type="evidence" value="ECO:0007669"/>
    <property type="project" value="InterPro"/>
</dbReference>
<dbReference type="EMBL" id="JAGMWN010000002">
    <property type="protein sequence ID" value="MBP5856291.1"/>
    <property type="molecule type" value="Genomic_DNA"/>
</dbReference>
<keyword evidence="9 11" id="KW-0472">Membrane</keyword>
<protein>
    <recommendedName>
        <fullName evidence="11">Dihydroorotate dehydrogenase (quinone)</fullName>
        <ecNumber evidence="11">1.3.5.2</ecNumber>
    </recommendedName>
    <alternativeName>
        <fullName evidence="11">DHOdehase</fullName>
        <shortName evidence="11">DHOD</shortName>
        <shortName evidence="11">DHODase</shortName>
    </alternativeName>
    <alternativeName>
        <fullName evidence="11">Dihydroorotate oxidase</fullName>
    </alternativeName>
</protein>
<feature type="binding site" evidence="11">
    <location>
        <begin position="321"/>
        <end position="322"/>
    </location>
    <ligand>
        <name>FMN</name>
        <dbReference type="ChEBI" id="CHEBI:58210"/>
    </ligand>
</feature>
<evidence type="ECO:0000259" key="12">
    <source>
        <dbReference type="Pfam" id="PF01180"/>
    </source>
</evidence>
<reference evidence="13" key="1">
    <citation type="submission" date="2021-04" db="EMBL/GenBank/DDBJ databases">
        <authorList>
            <person name="Zhang D.-C."/>
        </authorList>
    </citation>
    <scope>NUCLEOTIDE SEQUENCE</scope>
    <source>
        <strain evidence="13">CGMCC 1.15697</strain>
    </source>
</reference>
<dbReference type="InterPro" id="IPR050074">
    <property type="entry name" value="DHO_dehydrogenase"/>
</dbReference>
<dbReference type="InterPro" id="IPR001295">
    <property type="entry name" value="Dihydroorotate_DH_CS"/>
</dbReference>
<evidence type="ECO:0000313" key="13">
    <source>
        <dbReference type="EMBL" id="MBP5856291.1"/>
    </source>
</evidence>
<keyword evidence="11" id="KW-1003">Cell membrane</keyword>
<dbReference type="InterPro" id="IPR005719">
    <property type="entry name" value="Dihydroorotate_DH_2"/>
</dbReference>
<dbReference type="PANTHER" id="PTHR48109">
    <property type="entry name" value="DIHYDROOROTATE DEHYDROGENASE (QUINONE), MITOCHONDRIAL-RELATED"/>
    <property type="match status" value="1"/>
</dbReference>
<name>A0A8J7V022_9PROT</name>
<dbReference type="NCBIfam" id="NF003645">
    <property type="entry name" value="PRK05286.1-2"/>
    <property type="match status" value="1"/>
</dbReference>
<dbReference type="NCBIfam" id="TIGR01036">
    <property type="entry name" value="pyrD_sub2"/>
    <property type="match status" value="1"/>
</dbReference>
<comment type="function">
    <text evidence="1 11">Catalyzes the conversion of dihydroorotate to orotate with quinone as electron acceptor.</text>
</comment>
<organism evidence="13 14">
    <name type="scientific">Marivibrio halodurans</name>
    <dbReference type="NCBI Taxonomy" id="2039722"/>
    <lineage>
        <taxon>Bacteria</taxon>
        <taxon>Pseudomonadati</taxon>
        <taxon>Pseudomonadota</taxon>
        <taxon>Alphaproteobacteria</taxon>
        <taxon>Rhodospirillales</taxon>
        <taxon>Rhodospirillaceae</taxon>
        <taxon>Marivibrio</taxon>
    </lineage>
</organism>
<feature type="binding site" evidence="11">
    <location>
        <position position="88"/>
    </location>
    <ligand>
        <name>FMN</name>
        <dbReference type="ChEBI" id="CHEBI:58210"/>
    </ligand>
</feature>
<evidence type="ECO:0000256" key="8">
    <source>
        <dbReference type="ARBA" id="ARBA00023002"/>
    </source>
</evidence>
<dbReference type="CDD" id="cd04738">
    <property type="entry name" value="DHOD_2_like"/>
    <property type="match status" value="1"/>
</dbReference>
<keyword evidence="7 11" id="KW-0665">Pyrimidine biosynthesis</keyword>
<dbReference type="EC" id="1.3.5.2" evidence="11"/>
<dbReference type="InterPro" id="IPR013785">
    <property type="entry name" value="Aldolase_TIM"/>
</dbReference>
<dbReference type="PANTHER" id="PTHR48109:SF4">
    <property type="entry name" value="DIHYDROOROTATE DEHYDROGENASE (QUINONE), MITOCHONDRIAL"/>
    <property type="match status" value="1"/>
</dbReference>
<evidence type="ECO:0000256" key="2">
    <source>
        <dbReference type="ARBA" id="ARBA00004370"/>
    </source>
</evidence>
<dbReference type="SUPFAM" id="SSF51395">
    <property type="entry name" value="FMN-linked oxidoreductases"/>
    <property type="match status" value="1"/>
</dbReference>
<dbReference type="RefSeq" id="WP_210680881.1">
    <property type="nucleotide sequence ID" value="NZ_JAGMWN010000002.1"/>
</dbReference>
<evidence type="ECO:0000256" key="10">
    <source>
        <dbReference type="ARBA" id="ARBA00048639"/>
    </source>
</evidence>
<feature type="binding site" evidence="11">
    <location>
        <position position="175"/>
    </location>
    <ligand>
        <name>FMN</name>
        <dbReference type="ChEBI" id="CHEBI:58210"/>
    </ligand>
</feature>
<comment type="pathway">
    <text evidence="3 11">Pyrimidine metabolism; UMP biosynthesis via de novo pathway; orotate from (S)-dihydroorotate (quinone route): step 1/1.</text>
</comment>
<feature type="active site" description="Nucleophile" evidence="11">
    <location>
        <position position="178"/>
    </location>
</feature>
<feature type="binding site" evidence="11">
    <location>
        <position position="271"/>
    </location>
    <ligand>
        <name>FMN</name>
        <dbReference type="ChEBI" id="CHEBI:58210"/>
    </ligand>
</feature>
<dbReference type="UniPathway" id="UPA00070">
    <property type="reaction ID" value="UER00946"/>
</dbReference>
<feature type="binding site" evidence="11">
    <location>
        <position position="219"/>
    </location>
    <ligand>
        <name>FMN</name>
        <dbReference type="ChEBI" id="CHEBI:58210"/>
    </ligand>
</feature>
<evidence type="ECO:0000256" key="11">
    <source>
        <dbReference type="HAMAP-Rule" id="MF_00225"/>
    </source>
</evidence>
<keyword evidence="14" id="KW-1185">Reference proteome</keyword>
<dbReference type="PIRSF" id="PIRSF000164">
    <property type="entry name" value="DHO_oxidase"/>
    <property type="match status" value="1"/>
</dbReference>
<feature type="binding site" evidence="11">
    <location>
        <begin position="248"/>
        <end position="249"/>
    </location>
    <ligand>
        <name>substrate</name>
    </ligand>
</feature>
<comment type="catalytic activity">
    <reaction evidence="10 11">
        <text>(S)-dihydroorotate + a quinone = orotate + a quinol</text>
        <dbReference type="Rhea" id="RHEA:30187"/>
        <dbReference type="ChEBI" id="CHEBI:24646"/>
        <dbReference type="ChEBI" id="CHEBI:30839"/>
        <dbReference type="ChEBI" id="CHEBI:30864"/>
        <dbReference type="ChEBI" id="CHEBI:132124"/>
        <dbReference type="EC" id="1.3.5.2"/>
    </reaction>
</comment>
<dbReference type="AlphaFoldDB" id="A0A8J7V022"/>
<feature type="binding site" evidence="11">
    <location>
        <position position="68"/>
    </location>
    <ligand>
        <name>substrate</name>
    </ligand>
</feature>
<dbReference type="InterPro" id="IPR012135">
    <property type="entry name" value="Dihydroorotate_DH_1_2"/>
</dbReference>
<evidence type="ECO:0000256" key="7">
    <source>
        <dbReference type="ARBA" id="ARBA00022975"/>
    </source>
</evidence>
<dbReference type="GO" id="GO:0005886">
    <property type="term" value="C:plasma membrane"/>
    <property type="evidence" value="ECO:0007669"/>
    <property type="project" value="UniProtKB-SubCell"/>
</dbReference>
<keyword evidence="5 11" id="KW-0285">Flavoprotein</keyword>
<accession>A0A8J7V022</accession>
<dbReference type="PROSITE" id="PS00911">
    <property type="entry name" value="DHODEHASE_1"/>
    <property type="match status" value="1"/>
</dbReference>
<dbReference type="HAMAP" id="MF_00225">
    <property type="entry name" value="DHO_dh_type2"/>
    <property type="match status" value="1"/>
</dbReference>
<dbReference type="PROSITE" id="PS00912">
    <property type="entry name" value="DHODEHASE_2"/>
    <property type="match status" value="1"/>
</dbReference>
<feature type="binding site" evidence="11">
    <location>
        <position position="247"/>
    </location>
    <ligand>
        <name>FMN</name>
        <dbReference type="ChEBI" id="CHEBI:58210"/>
    </ligand>
</feature>
<comment type="caution">
    <text evidence="13">The sequence shown here is derived from an EMBL/GenBank/DDBJ whole genome shotgun (WGS) entry which is preliminary data.</text>
</comment>
<dbReference type="Pfam" id="PF01180">
    <property type="entry name" value="DHO_dh"/>
    <property type="match status" value="1"/>
</dbReference>
<feature type="binding site" evidence="11">
    <location>
        <position position="300"/>
    </location>
    <ligand>
        <name>FMN</name>
        <dbReference type="ChEBI" id="CHEBI:58210"/>
    </ligand>
</feature>
<feature type="binding site" evidence="11">
    <location>
        <position position="175"/>
    </location>
    <ligand>
        <name>substrate</name>
    </ligand>
</feature>